<name>A0AAD2CKH8_9STRA</name>
<keyword evidence="2" id="KW-0812">Transmembrane</keyword>
<organism evidence="3 4">
    <name type="scientific">Cylindrotheca closterium</name>
    <dbReference type="NCBI Taxonomy" id="2856"/>
    <lineage>
        <taxon>Eukaryota</taxon>
        <taxon>Sar</taxon>
        <taxon>Stramenopiles</taxon>
        <taxon>Ochrophyta</taxon>
        <taxon>Bacillariophyta</taxon>
        <taxon>Bacillariophyceae</taxon>
        <taxon>Bacillariophycidae</taxon>
        <taxon>Bacillariales</taxon>
        <taxon>Bacillariaceae</taxon>
        <taxon>Cylindrotheca</taxon>
    </lineage>
</organism>
<feature type="transmembrane region" description="Helical" evidence="2">
    <location>
        <begin position="251"/>
        <end position="273"/>
    </location>
</feature>
<evidence type="ECO:0000313" key="4">
    <source>
        <dbReference type="Proteomes" id="UP001295423"/>
    </source>
</evidence>
<keyword evidence="2" id="KW-0472">Membrane</keyword>
<dbReference type="Proteomes" id="UP001295423">
    <property type="component" value="Unassembled WGS sequence"/>
</dbReference>
<feature type="region of interest" description="Disordered" evidence="1">
    <location>
        <begin position="124"/>
        <end position="204"/>
    </location>
</feature>
<keyword evidence="4" id="KW-1185">Reference proteome</keyword>
<feature type="compositionally biased region" description="Acidic residues" evidence="1">
    <location>
        <begin position="22"/>
        <end position="33"/>
    </location>
</feature>
<reference evidence="3" key="1">
    <citation type="submission" date="2023-08" db="EMBL/GenBank/DDBJ databases">
        <authorList>
            <person name="Audoor S."/>
            <person name="Bilcke G."/>
        </authorList>
    </citation>
    <scope>NUCLEOTIDE SEQUENCE</scope>
</reference>
<protein>
    <submittedName>
        <fullName evidence="3">Uncharacterized protein</fullName>
    </submittedName>
</protein>
<feature type="compositionally biased region" description="Low complexity" evidence="1">
    <location>
        <begin position="134"/>
        <end position="150"/>
    </location>
</feature>
<feature type="compositionally biased region" description="Polar residues" evidence="1">
    <location>
        <begin position="9"/>
        <end position="21"/>
    </location>
</feature>
<gene>
    <name evidence="3" type="ORF">CYCCA115_LOCUS4001</name>
</gene>
<evidence type="ECO:0000256" key="1">
    <source>
        <dbReference type="SAM" id="MobiDB-lite"/>
    </source>
</evidence>
<proteinExistence type="predicted"/>
<dbReference type="AlphaFoldDB" id="A0AAD2CKH8"/>
<comment type="caution">
    <text evidence="3">The sequence shown here is derived from an EMBL/GenBank/DDBJ whole genome shotgun (WGS) entry which is preliminary data.</text>
</comment>
<keyword evidence="2" id="KW-1133">Transmembrane helix</keyword>
<evidence type="ECO:0000313" key="3">
    <source>
        <dbReference type="EMBL" id="CAJ1934661.1"/>
    </source>
</evidence>
<accession>A0AAD2CKH8</accession>
<feature type="compositionally biased region" description="Basic and acidic residues" evidence="1">
    <location>
        <begin position="34"/>
        <end position="44"/>
    </location>
</feature>
<dbReference type="EMBL" id="CAKOGP040000358">
    <property type="protein sequence ID" value="CAJ1934661.1"/>
    <property type="molecule type" value="Genomic_DNA"/>
</dbReference>
<feature type="region of interest" description="Disordered" evidence="1">
    <location>
        <begin position="1"/>
        <end position="46"/>
    </location>
</feature>
<sequence length="463" mass="51226">MSAVEGETPQGSSDATNNINSEDPENKDDDEQEERQHGCDDVETRISSTPAVAAVDMTGSVKVPATVLSKLEKRFSKRDDDESSLLNKQRFRYSNFGGESSEMDFQSSTFDDMMSGELTIQQIHDQRSKLSAMRRPSPSTTTRASAATTTDRQPSNSSLEPGAYSVDLSGRNVSDRNKDSDDDNGSNIGRGGYGSSTMQLEAVPVDETFEQEKMKEMEEQMNLEIERRLSMERKMTSERPGHNKRCTKERILIILALLFVVISGVAVGLYFLLAPVPAGHSAGPEAETSAYFTYPPPTPEECDGVINGTGVPNQDEYFTLTMDCALDVSFDASWADSIERVLLKTQESFETSVVPTFVGCNDLSQDFFNRTFSETRYIIANVEVMNVTRSSSDCKAGEPRPCVRAVIHHFLWTKAELPALGVASFIYTNFGEKLIEQFSDGDIIHQTTLVSIGPSQYDFNPKK</sequence>
<evidence type="ECO:0000256" key="2">
    <source>
        <dbReference type="SAM" id="Phobius"/>
    </source>
</evidence>